<organism evidence="3 4">
    <name type="scientific">Coniochaeta ligniaria NRRL 30616</name>
    <dbReference type="NCBI Taxonomy" id="1408157"/>
    <lineage>
        <taxon>Eukaryota</taxon>
        <taxon>Fungi</taxon>
        <taxon>Dikarya</taxon>
        <taxon>Ascomycota</taxon>
        <taxon>Pezizomycotina</taxon>
        <taxon>Sordariomycetes</taxon>
        <taxon>Sordariomycetidae</taxon>
        <taxon>Coniochaetales</taxon>
        <taxon>Coniochaetaceae</taxon>
        <taxon>Coniochaeta</taxon>
    </lineage>
</organism>
<feature type="region of interest" description="Disordered" evidence="1">
    <location>
        <begin position="1"/>
        <end position="116"/>
    </location>
</feature>
<dbReference type="OrthoDB" id="10042665at2759"/>
<evidence type="ECO:0000313" key="3">
    <source>
        <dbReference type="EMBL" id="OIW24489.1"/>
    </source>
</evidence>
<proteinExistence type="predicted"/>
<feature type="compositionally biased region" description="Pro residues" evidence="1">
    <location>
        <begin position="32"/>
        <end position="45"/>
    </location>
</feature>
<keyword evidence="4" id="KW-1185">Reference proteome</keyword>
<reference evidence="3 4" key="1">
    <citation type="submission" date="2016-10" db="EMBL/GenBank/DDBJ databases">
        <title>Draft genome sequence of Coniochaeta ligniaria NRRL30616, a lignocellulolytic fungus for bioabatement of inhibitors in plant biomass hydrolysates.</title>
        <authorList>
            <consortium name="DOE Joint Genome Institute"/>
            <person name="Jimenez D.J."/>
            <person name="Hector R.E."/>
            <person name="Riley R."/>
            <person name="Sun H."/>
            <person name="Grigoriev I.V."/>
            <person name="Van Elsas J.D."/>
            <person name="Nichols N.N."/>
        </authorList>
    </citation>
    <scope>NUCLEOTIDE SEQUENCE [LARGE SCALE GENOMIC DNA]</scope>
    <source>
        <strain evidence="3 4">NRRL 30616</strain>
    </source>
</reference>
<dbReference type="EMBL" id="KV875103">
    <property type="protein sequence ID" value="OIW24489.1"/>
    <property type="molecule type" value="Genomic_DNA"/>
</dbReference>
<gene>
    <name evidence="3" type="ORF">CONLIGDRAFT_98629</name>
</gene>
<dbReference type="AlphaFoldDB" id="A0A1J7ITQ4"/>
<dbReference type="InterPro" id="IPR054289">
    <property type="entry name" value="DUF7025"/>
</dbReference>
<feature type="compositionally biased region" description="Basic and acidic residues" evidence="1">
    <location>
        <begin position="85"/>
        <end position="99"/>
    </location>
</feature>
<dbReference type="InParanoid" id="A0A1J7ITQ4"/>
<dbReference type="Proteomes" id="UP000182658">
    <property type="component" value="Unassembled WGS sequence"/>
</dbReference>
<evidence type="ECO:0000259" key="2">
    <source>
        <dbReference type="Pfam" id="PF22942"/>
    </source>
</evidence>
<dbReference type="PANTHER" id="PTHR46411:SF2">
    <property type="entry name" value="AAA+ ATPASE DOMAIN-CONTAINING PROTEIN"/>
    <property type="match status" value="1"/>
</dbReference>
<sequence length="515" mass="57418">MRELPGLSHSQPGSDAGDDPVKLVDEGATPDLAPPSPPSPLPPPSVDDSDFVKKYRVPTFPPTEIPDASGSDPDGPSDNESQGFVKEEVGKRLDDETSRRERRRRDRSISRARARAKAVRTVRKHGMLYVQDEDWNRTKNWVEDCHILVVTASMDAFVDKATKTMEDPHGATAGLSLNGEGLSAAEEALLSAVPLKFRIINELLRKEMQKLWPGAKREFSYNCDHVAPFRSIIPYEQAFRKRHQELEDQFKLIAQSYPDHSAVTRKEDHIPQGLSAYTDPSLGTASYKDDIDKARIILDGFRALTKLLDTDLSTFDDSFRRIKAGTAEALPFSHLWFLFSPGQEIITTSPKFQAYRVLQVTGGRRSLTPRENSKSKARTVSDLVIDCFHLDFDGTHFGAIPRTISIRPYDDTKNIMELPTYPLNFHKPPSDDETAKSVAEILLERGMKFGGLTSVSHRRYNGLSMRGDDPVFDTVTEVITHPPSWPPAARLLTVSSSSYRLTAKLSSTSSSPIAI</sequence>
<dbReference type="STRING" id="1408157.A0A1J7ITQ4"/>
<evidence type="ECO:0000313" key="4">
    <source>
        <dbReference type="Proteomes" id="UP000182658"/>
    </source>
</evidence>
<feature type="compositionally biased region" description="Basic residues" evidence="1">
    <location>
        <begin position="100"/>
        <end position="116"/>
    </location>
</feature>
<dbReference type="PANTHER" id="PTHR46411">
    <property type="entry name" value="FAMILY ATPASE, PUTATIVE-RELATED"/>
    <property type="match status" value="1"/>
</dbReference>
<name>A0A1J7ITQ4_9PEZI</name>
<evidence type="ECO:0000256" key="1">
    <source>
        <dbReference type="SAM" id="MobiDB-lite"/>
    </source>
</evidence>
<dbReference type="Pfam" id="PF22942">
    <property type="entry name" value="DUF7025"/>
    <property type="match status" value="1"/>
</dbReference>
<protein>
    <recommendedName>
        <fullName evidence="2">DUF7025 domain-containing protein</fullName>
    </recommendedName>
</protein>
<feature type="domain" description="DUF7025" evidence="2">
    <location>
        <begin position="328"/>
        <end position="427"/>
    </location>
</feature>
<accession>A0A1J7ITQ4</accession>
<feature type="compositionally biased region" description="Low complexity" evidence="1">
    <location>
        <begin position="66"/>
        <end position="78"/>
    </location>
</feature>